<evidence type="ECO:0000313" key="3">
    <source>
        <dbReference type="EMBL" id="KKT99024.1"/>
    </source>
</evidence>
<dbReference type="Proteomes" id="UP000034078">
    <property type="component" value="Unassembled WGS sequence"/>
</dbReference>
<dbReference type="SUPFAM" id="SSF48317">
    <property type="entry name" value="Acid phosphatase/Vanadium-dependent haloperoxidase"/>
    <property type="match status" value="1"/>
</dbReference>
<dbReference type="CDD" id="cd03392">
    <property type="entry name" value="PAP2_like_2"/>
    <property type="match status" value="1"/>
</dbReference>
<evidence type="ECO:0000259" key="2">
    <source>
        <dbReference type="SMART" id="SM00014"/>
    </source>
</evidence>
<gene>
    <name evidence="3" type="ORF">UX01_C0014G0014</name>
</gene>
<feature type="transmembrane region" description="Helical" evidence="1">
    <location>
        <begin position="118"/>
        <end position="137"/>
    </location>
</feature>
<feature type="transmembrane region" description="Helical" evidence="1">
    <location>
        <begin position="177"/>
        <end position="195"/>
    </location>
</feature>
<keyword evidence="1" id="KW-1133">Transmembrane helix</keyword>
<dbReference type="SMART" id="SM00014">
    <property type="entry name" value="acidPPc"/>
    <property type="match status" value="1"/>
</dbReference>
<evidence type="ECO:0000313" key="4">
    <source>
        <dbReference type="Proteomes" id="UP000034078"/>
    </source>
</evidence>
<accession>A0A837ID42</accession>
<dbReference type="EMBL" id="LCKO01000014">
    <property type="protein sequence ID" value="KKT99024.1"/>
    <property type="molecule type" value="Genomic_DNA"/>
</dbReference>
<keyword evidence="1" id="KW-0812">Transmembrane</keyword>
<proteinExistence type="predicted"/>
<comment type="caution">
    <text evidence="3">The sequence shown here is derived from an EMBL/GenBank/DDBJ whole genome shotgun (WGS) entry which is preliminary data.</text>
</comment>
<feature type="transmembrane region" description="Helical" evidence="1">
    <location>
        <begin position="55"/>
        <end position="73"/>
    </location>
</feature>
<dbReference type="AlphaFoldDB" id="A0A837ID42"/>
<name>A0A837ID42_9BACT</name>
<dbReference type="Gene3D" id="1.20.144.10">
    <property type="entry name" value="Phosphatidic acid phosphatase type 2/haloperoxidase"/>
    <property type="match status" value="1"/>
</dbReference>
<dbReference type="InterPro" id="IPR000326">
    <property type="entry name" value="PAP2/HPO"/>
</dbReference>
<dbReference type="PANTHER" id="PTHR14969">
    <property type="entry name" value="SPHINGOSINE-1-PHOSPHATE PHOSPHOHYDROLASE"/>
    <property type="match status" value="1"/>
</dbReference>
<dbReference type="Pfam" id="PF01569">
    <property type="entry name" value="PAP2"/>
    <property type="match status" value="1"/>
</dbReference>
<reference evidence="3 4" key="1">
    <citation type="journal article" date="2015" name="Nature">
        <title>rRNA introns, odd ribosomes, and small enigmatic genomes across a large radiation of phyla.</title>
        <authorList>
            <person name="Brown C.T."/>
            <person name="Hug L.A."/>
            <person name="Thomas B.C."/>
            <person name="Sharon I."/>
            <person name="Castelle C.J."/>
            <person name="Singh A."/>
            <person name="Wilkins M.J."/>
            <person name="Williams K.H."/>
            <person name="Banfield J.F."/>
        </authorList>
    </citation>
    <scope>NUCLEOTIDE SEQUENCE [LARGE SCALE GENOMIC DNA]</scope>
</reference>
<keyword evidence="1" id="KW-0472">Membrane</keyword>
<dbReference type="PANTHER" id="PTHR14969:SF13">
    <property type="entry name" value="AT30094P"/>
    <property type="match status" value="1"/>
</dbReference>
<sequence>MFRTLLIISFLILAIFASQYSYFNIDLQISQTLQGIRNPLFSDTMNLVSELGDDFNLVIIIGLAVTLLYFAGLKLEALKIALFSLTGALIGTLTKWIVSRPRPDSGLVNIQAVISDKSFPSLHVLLFTIFFGYLCYLSIYKIETNWLKILIASVSAFLILTIGLSRIYLGVHWPSDVLGGYLLGAVFISFLKNHAQR</sequence>
<feature type="domain" description="Phosphatidic acid phosphatase type 2/haloperoxidase" evidence="2">
    <location>
        <begin position="77"/>
        <end position="192"/>
    </location>
</feature>
<organism evidence="3 4">
    <name type="scientific">Candidatus Collierbacteria bacterium GW2011_GWB2_45_17</name>
    <dbReference type="NCBI Taxonomy" id="1618388"/>
    <lineage>
        <taxon>Bacteria</taxon>
        <taxon>Candidatus Collieribacteriota</taxon>
    </lineage>
</organism>
<feature type="transmembrane region" description="Helical" evidence="1">
    <location>
        <begin position="149"/>
        <end position="171"/>
    </location>
</feature>
<protein>
    <submittedName>
        <fullName evidence="3">Phosphoesterase PA-phosphatase related protein</fullName>
    </submittedName>
</protein>
<dbReference type="InterPro" id="IPR036938">
    <property type="entry name" value="PAP2/HPO_sf"/>
</dbReference>
<feature type="transmembrane region" description="Helical" evidence="1">
    <location>
        <begin position="80"/>
        <end position="98"/>
    </location>
</feature>
<evidence type="ECO:0000256" key="1">
    <source>
        <dbReference type="SAM" id="Phobius"/>
    </source>
</evidence>